<reference evidence="4" key="1">
    <citation type="submission" date="2023-05" db="EMBL/GenBank/DDBJ databases">
        <authorList>
            <person name="Huff M."/>
        </authorList>
    </citation>
    <scope>NUCLEOTIDE SEQUENCE</scope>
</reference>
<dbReference type="SUPFAM" id="SSF57850">
    <property type="entry name" value="RING/U-box"/>
    <property type="match status" value="1"/>
</dbReference>
<dbReference type="Proteomes" id="UP000834106">
    <property type="component" value="Chromosome 9"/>
</dbReference>
<dbReference type="EMBL" id="OU503044">
    <property type="protein sequence ID" value="CAI9768064.1"/>
    <property type="molecule type" value="Genomic_DNA"/>
</dbReference>
<dbReference type="AlphaFoldDB" id="A0AAD1ZF29"/>
<keyword evidence="1" id="KW-0479">Metal-binding</keyword>
<evidence type="ECO:0000256" key="2">
    <source>
        <dbReference type="SAM" id="MobiDB-lite"/>
    </source>
</evidence>
<evidence type="ECO:0000313" key="4">
    <source>
        <dbReference type="EMBL" id="CAI9768064.1"/>
    </source>
</evidence>
<keyword evidence="5" id="KW-1185">Reference proteome</keyword>
<dbReference type="CDD" id="cd16454">
    <property type="entry name" value="RING-H2_PA-TM-RING"/>
    <property type="match status" value="1"/>
</dbReference>
<sequence length="280" mass="31116">MIHIKFQQSVVLNYIVLIASQLKWAMNYLLLQSFFLPCGIELKDYVDDLAVTRYENNNNNAECAVCLCRIDEGDDVRELRCKHLYHRVCIDRWLGYGHKTCPLCRNNLKPPQMAADLHQAEARPHPLTSTSPPASLGSQLGAGIQLLPSSSFEILFGRSKGKGELSRIHSSTEAWANYRLAGELYFLDDTISFTSEELSRAPAEVLGRSSHGTSYRATLDNGLFLTVKWLREGVAKPRNSNMGELRDIEDNMPVASFPPIKIEKDDNNGSGGGVQGNASS</sequence>
<name>A0AAD1ZF29_9LAMI</name>
<feature type="compositionally biased region" description="Gly residues" evidence="2">
    <location>
        <begin position="269"/>
        <end position="280"/>
    </location>
</feature>
<keyword evidence="1" id="KW-0863">Zinc-finger</keyword>
<dbReference type="Gene3D" id="3.30.40.10">
    <property type="entry name" value="Zinc/RING finger domain, C3HC4 (zinc finger)"/>
    <property type="match status" value="1"/>
</dbReference>
<keyword evidence="1" id="KW-0862">Zinc</keyword>
<evidence type="ECO:0000256" key="1">
    <source>
        <dbReference type="PROSITE-ProRule" id="PRU00175"/>
    </source>
</evidence>
<accession>A0AAD1ZF29</accession>
<feature type="domain" description="RING-type" evidence="3">
    <location>
        <begin position="63"/>
        <end position="105"/>
    </location>
</feature>
<dbReference type="PROSITE" id="PS50089">
    <property type="entry name" value="ZF_RING_2"/>
    <property type="match status" value="1"/>
</dbReference>
<proteinExistence type="predicted"/>
<dbReference type="PANTHER" id="PTHR48003:SF4">
    <property type="entry name" value="LRR RECEPTOR-LIKE SERINE_THREONINE-PROTEIN KINASE GHR1"/>
    <property type="match status" value="1"/>
</dbReference>
<dbReference type="PANTHER" id="PTHR48003">
    <property type="entry name" value="OS07G0626500 PROTEIN"/>
    <property type="match status" value="1"/>
</dbReference>
<evidence type="ECO:0000259" key="3">
    <source>
        <dbReference type="PROSITE" id="PS50089"/>
    </source>
</evidence>
<dbReference type="InterPro" id="IPR001841">
    <property type="entry name" value="Znf_RING"/>
</dbReference>
<gene>
    <name evidence="4" type="ORF">FPE_LOCUS15494</name>
</gene>
<evidence type="ECO:0000313" key="5">
    <source>
        <dbReference type="Proteomes" id="UP000834106"/>
    </source>
</evidence>
<dbReference type="GO" id="GO:0008270">
    <property type="term" value="F:zinc ion binding"/>
    <property type="evidence" value="ECO:0007669"/>
    <property type="project" value="UniProtKB-KW"/>
</dbReference>
<dbReference type="InterPro" id="IPR053059">
    <property type="entry name" value="Inactive_SerThr-Kinase_ABA"/>
</dbReference>
<feature type="region of interest" description="Disordered" evidence="2">
    <location>
        <begin position="257"/>
        <end position="280"/>
    </location>
</feature>
<dbReference type="Pfam" id="PF13639">
    <property type="entry name" value="zf-RING_2"/>
    <property type="match status" value="1"/>
</dbReference>
<dbReference type="SMART" id="SM00184">
    <property type="entry name" value="RING"/>
    <property type="match status" value="1"/>
</dbReference>
<dbReference type="InterPro" id="IPR013083">
    <property type="entry name" value="Znf_RING/FYVE/PHD"/>
</dbReference>
<organism evidence="4 5">
    <name type="scientific">Fraxinus pennsylvanica</name>
    <dbReference type="NCBI Taxonomy" id="56036"/>
    <lineage>
        <taxon>Eukaryota</taxon>
        <taxon>Viridiplantae</taxon>
        <taxon>Streptophyta</taxon>
        <taxon>Embryophyta</taxon>
        <taxon>Tracheophyta</taxon>
        <taxon>Spermatophyta</taxon>
        <taxon>Magnoliopsida</taxon>
        <taxon>eudicotyledons</taxon>
        <taxon>Gunneridae</taxon>
        <taxon>Pentapetalae</taxon>
        <taxon>asterids</taxon>
        <taxon>lamiids</taxon>
        <taxon>Lamiales</taxon>
        <taxon>Oleaceae</taxon>
        <taxon>Oleeae</taxon>
        <taxon>Fraxinus</taxon>
    </lineage>
</organism>
<protein>
    <recommendedName>
        <fullName evidence="3">RING-type domain-containing protein</fullName>
    </recommendedName>
</protein>